<dbReference type="EMBL" id="GDIQ01095784">
    <property type="protein sequence ID" value="JAL55942.1"/>
    <property type="molecule type" value="Transcribed_RNA"/>
</dbReference>
<dbReference type="PANTHER" id="PTHR10157:SF29">
    <property type="entry name" value="DOPAMINE BETA-HYDROXYLASE"/>
    <property type="match status" value="1"/>
</dbReference>
<keyword evidence="4" id="KW-0812">Transmembrane</keyword>
<evidence type="ECO:0000256" key="2">
    <source>
        <dbReference type="ARBA" id="ARBA00004167"/>
    </source>
</evidence>
<dbReference type="GO" id="GO:0005615">
    <property type="term" value="C:extracellular space"/>
    <property type="evidence" value="ECO:0007669"/>
    <property type="project" value="TreeGrafter"/>
</dbReference>
<sequence length="646" mass="73845">MSVLLVMILFFTTAFVHDSVQQSPDYLDEPLDWRNRSASHRDGQDDRLHRHGHAKRSVDDFSDDERHIYALTLDPDSKFKLSWTPDFQRQQVKLHVDISHSAPQSWFALGFSDRGDWPGADLCIGWEDWKGSLVVQDAHVDVSGIIHVDEHHNDCRRASYSRRQDGLASLEFFRSFDTCHRLQEEKDYLIEDGTVHVVYASGPGPLYRINGVSPSDDDVGFQRTRLLKPPTGQQHQKTNDPLHALLIANVQLNIPAQETTYYCRVVRLPQQFIRMKHHVVQFEAAIQEGRESLVHHMEVFHCEAPPDETIPEYRGPCTDPNRPESTRVCKRVLAAWAYGAGPFRYPPEAGLPIGGPEFNPYIMLEVHYNNPTIRGDWVDSSGVRLWYTNHLRQYDAGVMELGLEYTDKMAIPPGQESFTLTGYCLPQCTAVSLPKTGITIFGSQLHTHLLGYRVVTQHFRAEDGMELAELDRDNHYSTHYQEIRLLANPVKVFPGDALLTTCWFDTTDKLNVSLGGFSISDEMCVNYVHYFPRINLEVCKSSVSWQALRNYFQFVNQWDKQPTSPSNGVSDNYHAIEWTRLRAETLRDYYSMAPISMQCNQSSGERFPGNWEGLASPGLPLPLPDTRNNVKPCESRDDTQDEYVPD</sequence>
<evidence type="ECO:0000256" key="6">
    <source>
        <dbReference type="ARBA" id="ARBA00022989"/>
    </source>
</evidence>
<keyword evidence="12" id="KW-0325">Glycoprotein</keyword>
<dbReference type="CDD" id="cd09631">
    <property type="entry name" value="DOMON_DOH"/>
    <property type="match status" value="1"/>
</dbReference>
<dbReference type="InterPro" id="IPR024548">
    <property type="entry name" value="Cu2_monoox_C"/>
</dbReference>
<keyword evidence="7" id="KW-0560">Oxidoreductase</keyword>
<comment type="cofactor">
    <cofactor evidence="1">
        <name>Cu(2+)</name>
        <dbReference type="ChEBI" id="CHEBI:29036"/>
    </cofactor>
</comment>
<protein>
    <submittedName>
        <fullName evidence="16">Dopamine beta-hydroxylase</fullName>
    </submittedName>
</protein>
<comment type="subcellular location">
    <subcellularLocation>
        <location evidence="2">Membrane</location>
        <topology evidence="2">Single-pass membrane protein</topology>
    </subcellularLocation>
</comment>
<dbReference type="PANTHER" id="PTHR10157">
    <property type="entry name" value="DOPAMINE BETA HYDROXYLASE RELATED"/>
    <property type="match status" value="1"/>
</dbReference>
<feature type="region of interest" description="Disordered" evidence="13">
    <location>
        <begin position="612"/>
        <end position="646"/>
    </location>
</feature>
<evidence type="ECO:0000256" key="3">
    <source>
        <dbReference type="ARBA" id="ARBA00010676"/>
    </source>
</evidence>
<feature type="domain" description="DOMON" evidence="15">
    <location>
        <begin position="77"/>
        <end position="202"/>
    </location>
</feature>
<accession>A0A0P6GQ74</accession>
<dbReference type="InterPro" id="IPR014784">
    <property type="entry name" value="Cu2_ascorb_mOase-like_C"/>
</dbReference>
<dbReference type="InterPro" id="IPR008977">
    <property type="entry name" value="PHM/PNGase_F_dom_sf"/>
</dbReference>
<dbReference type="Pfam" id="PF03351">
    <property type="entry name" value="DOMON"/>
    <property type="match status" value="1"/>
</dbReference>
<evidence type="ECO:0000256" key="1">
    <source>
        <dbReference type="ARBA" id="ARBA00001973"/>
    </source>
</evidence>
<dbReference type="PROSITE" id="PS00084">
    <property type="entry name" value="CU2_MONOOXYGENASE_1"/>
    <property type="match status" value="1"/>
</dbReference>
<dbReference type="InterPro" id="IPR020611">
    <property type="entry name" value="Cu2_ascorb_mOase_CS-1"/>
</dbReference>
<reference evidence="16" key="1">
    <citation type="submission" date="2015-10" db="EMBL/GenBank/DDBJ databases">
        <title>EvidentialGene: Evidence-directed Construction of Complete mRNA Transcriptomes without Genomes.</title>
        <authorList>
            <person name="Gilbert D.G."/>
        </authorList>
    </citation>
    <scope>NUCLEOTIDE SEQUENCE</scope>
</reference>
<evidence type="ECO:0000256" key="14">
    <source>
        <dbReference type="SAM" id="SignalP"/>
    </source>
</evidence>
<dbReference type="InterPro" id="IPR000323">
    <property type="entry name" value="Cu2_ascorb_mOase_N"/>
</dbReference>
<dbReference type="GO" id="GO:0005507">
    <property type="term" value="F:copper ion binding"/>
    <property type="evidence" value="ECO:0007669"/>
    <property type="project" value="InterPro"/>
</dbReference>
<dbReference type="FunFam" id="2.60.120.230:FF:000001">
    <property type="entry name" value="Monooxygenase, DBH-like 1"/>
    <property type="match status" value="1"/>
</dbReference>
<evidence type="ECO:0000256" key="7">
    <source>
        <dbReference type="ARBA" id="ARBA00023002"/>
    </source>
</evidence>
<keyword evidence="11" id="KW-1015">Disulfide bond</keyword>
<evidence type="ECO:0000256" key="4">
    <source>
        <dbReference type="ARBA" id="ARBA00022692"/>
    </source>
</evidence>
<evidence type="ECO:0000256" key="10">
    <source>
        <dbReference type="ARBA" id="ARBA00023136"/>
    </source>
</evidence>
<dbReference type="GO" id="GO:0042421">
    <property type="term" value="P:norepinephrine biosynthetic process"/>
    <property type="evidence" value="ECO:0007669"/>
    <property type="project" value="TreeGrafter"/>
</dbReference>
<name>A0A0P6GQ74_9CRUS</name>
<evidence type="ECO:0000256" key="9">
    <source>
        <dbReference type="ARBA" id="ARBA00023033"/>
    </source>
</evidence>
<evidence type="ECO:0000256" key="13">
    <source>
        <dbReference type="SAM" id="MobiDB-lite"/>
    </source>
</evidence>
<keyword evidence="5" id="KW-0479">Metal-binding</keyword>
<dbReference type="InterPro" id="IPR000945">
    <property type="entry name" value="DBH-like"/>
</dbReference>
<dbReference type="PRINTS" id="PR00767">
    <property type="entry name" value="DBMONOXGNASE"/>
</dbReference>
<dbReference type="Gene3D" id="2.60.120.230">
    <property type="match status" value="1"/>
</dbReference>
<dbReference type="InterPro" id="IPR045266">
    <property type="entry name" value="DOH_DOMON"/>
</dbReference>
<dbReference type="InterPro" id="IPR005018">
    <property type="entry name" value="DOMON_domain"/>
</dbReference>
<feature type="signal peptide" evidence="14">
    <location>
        <begin position="1"/>
        <end position="18"/>
    </location>
</feature>
<evidence type="ECO:0000313" key="16">
    <source>
        <dbReference type="EMBL" id="JAN62870.1"/>
    </source>
</evidence>
<comment type="similarity">
    <text evidence="3">Belongs to the copper type II ascorbate-dependent monooxygenase family.</text>
</comment>
<keyword evidence="14" id="KW-0732">Signal</keyword>
<proteinExistence type="inferred from homology"/>
<organism evidence="16">
    <name type="scientific">Daphnia magna</name>
    <dbReference type="NCBI Taxonomy" id="35525"/>
    <lineage>
        <taxon>Eukaryota</taxon>
        <taxon>Metazoa</taxon>
        <taxon>Ecdysozoa</taxon>
        <taxon>Arthropoda</taxon>
        <taxon>Crustacea</taxon>
        <taxon>Branchiopoda</taxon>
        <taxon>Diplostraca</taxon>
        <taxon>Cladocera</taxon>
        <taxon>Anomopoda</taxon>
        <taxon>Daphniidae</taxon>
        <taxon>Daphnia</taxon>
    </lineage>
</organism>
<dbReference type="SUPFAM" id="SSF49742">
    <property type="entry name" value="PHM/PNGase F"/>
    <property type="match status" value="2"/>
</dbReference>
<feature type="chain" id="PRO_5007424704" evidence="14">
    <location>
        <begin position="19"/>
        <end position="646"/>
    </location>
</feature>
<dbReference type="OrthoDB" id="129121at2759"/>
<evidence type="ECO:0000256" key="8">
    <source>
        <dbReference type="ARBA" id="ARBA00023008"/>
    </source>
</evidence>
<dbReference type="GO" id="GO:0004500">
    <property type="term" value="F:dopamine beta-monooxygenase activity"/>
    <property type="evidence" value="ECO:0007669"/>
    <property type="project" value="InterPro"/>
</dbReference>
<dbReference type="GO" id="GO:0030667">
    <property type="term" value="C:secretory granule membrane"/>
    <property type="evidence" value="ECO:0007669"/>
    <property type="project" value="TreeGrafter"/>
</dbReference>
<evidence type="ECO:0000256" key="5">
    <source>
        <dbReference type="ARBA" id="ARBA00022723"/>
    </source>
</evidence>
<dbReference type="EMBL" id="GDIQ01031867">
    <property type="protein sequence ID" value="JAN62870.1"/>
    <property type="molecule type" value="Transcribed_RNA"/>
</dbReference>
<dbReference type="SMART" id="SM00664">
    <property type="entry name" value="DoH"/>
    <property type="match status" value="1"/>
</dbReference>
<dbReference type="Pfam" id="PF01082">
    <property type="entry name" value="Cu2_monooxygen"/>
    <property type="match status" value="1"/>
</dbReference>
<dbReference type="GO" id="GO:0042420">
    <property type="term" value="P:dopamine catabolic process"/>
    <property type="evidence" value="ECO:0007669"/>
    <property type="project" value="TreeGrafter"/>
</dbReference>
<evidence type="ECO:0000256" key="11">
    <source>
        <dbReference type="ARBA" id="ARBA00023157"/>
    </source>
</evidence>
<dbReference type="InterPro" id="IPR028460">
    <property type="entry name" value="Tbh/DBH"/>
</dbReference>
<evidence type="ECO:0000259" key="15">
    <source>
        <dbReference type="PROSITE" id="PS50836"/>
    </source>
</evidence>
<evidence type="ECO:0000256" key="12">
    <source>
        <dbReference type="ARBA" id="ARBA00023180"/>
    </source>
</evidence>
<dbReference type="FunFam" id="2.60.120.310:FF:000004">
    <property type="entry name" value="DBH-like monooxygenase protein 1"/>
    <property type="match status" value="1"/>
</dbReference>
<keyword evidence="8" id="KW-0186">Copper</keyword>
<dbReference type="InterPro" id="IPR036939">
    <property type="entry name" value="Cu2_ascorb_mOase_N_sf"/>
</dbReference>
<dbReference type="AlphaFoldDB" id="A0A0P6GQ74"/>
<dbReference type="PROSITE" id="PS50836">
    <property type="entry name" value="DOMON"/>
    <property type="match status" value="1"/>
</dbReference>
<keyword evidence="6" id="KW-1133">Transmembrane helix</keyword>
<dbReference type="EMBL" id="GDIQ01097519">
    <property type="protein sequence ID" value="JAL54207.1"/>
    <property type="molecule type" value="Transcribed_RNA"/>
</dbReference>
<dbReference type="Gene3D" id="2.60.120.310">
    <property type="entry name" value="Copper type II, ascorbate-dependent monooxygenase, N-terminal domain"/>
    <property type="match status" value="1"/>
</dbReference>
<dbReference type="Pfam" id="PF03712">
    <property type="entry name" value="Cu2_monoox_C"/>
    <property type="match status" value="1"/>
</dbReference>
<dbReference type="GO" id="GO:0006589">
    <property type="term" value="P:octopamine biosynthetic process"/>
    <property type="evidence" value="ECO:0007669"/>
    <property type="project" value="TreeGrafter"/>
</dbReference>
<keyword evidence="10" id="KW-0472">Membrane</keyword>
<keyword evidence="9" id="KW-0503">Monooxygenase</keyword>